<proteinExistence type="predicted"/>
<dbReference type="EMBL" id="JBFAQK010000002">
    <property type="protein sequence ID" value="MEV4679836.1"/>
    <property type="molecule type" value="Genomic_DNA"/>
</dbReference>
<reference evidence="1 2" key="1">
    <citation type="submission" date="2024-06" db="EMBL/GenBank/DDBJ databases">
        <title>The Natural Products Discovery Center: Release of the First 8490 Sequenced Strains for Exploring Actinobacteria Biosynthetic Diversity.</title>
        <authorList>
            <person name="Kalkreuter E."/>
            <person name="Kautsar S.A."/>
            <person name="Yang D."/>
            <person name="Bader C.D."/>
            <person name="Teijaro C.N."/>
            <person name="Fluegel L."/>
            <person name="Davis C.M."/>
            <person name="Simpson J.R."/>
            <person name="Lauterbach L."/>
            <person name="Steele A.D."/>
            <person name="Gui C."/>
            <person name="Meng S."/>
            <person name="Li G."/>
            <person name="Viehrig K."/>
            <person name="Ye F."/>
            <person name="Su P."/>
            <person name="Kiefer A.F."/>
            <person name="Nichols A."/>
            <person name="Cepeda A.J."/>
            <person name="Yan W."/>
            <person name="Fan B."/>
            <person name="Jiang Y."/>
            <person name="Adhikari A."/>
            <person name="Zheng C.-J."/>
            <person name="Schuster L."/>
            <person name="Cowan T.M."/>
            <person name="Smanski M.J."/>
            <person name="Chevrette M.G."/>
            <person name="De Carvalho L.P.S."/>
            <person name="Shen B."/>
        </authorList>
    </citation>
    <scope>NUCLEOTIDE SEQUENCE [LARGE SCALE GENOMIC DNA]</scope>
    <source>
        <strain evidence="1 2">NPDC049344</strain>
    </source>
</reference>
<keyword evidence="2" id="KW-1185">Reference proteome</keyword>
<evidence type="ECO:0000313" key="2">
    <source>
        <dbReference type="Proteomes" id="UP001552521"/>
    </source>
</evidence>
<evidence type="ECO:0008006" key="3">
    <source>
        <dbReference type="Google" id="ProtNLM"/>
    </source>
</evidence>
<name>A0ABV3HMN5_9ACTN</name>
<organism evidence="1 2">
    <name type="scientific">Streptomyces kurssanovii</name>
    <dbReference type="NCBI Taxonomy" id="67312"/>
    <lineage>
        <taxon>Bacteria</taxon>
        <taxon>Bacillati</taxon>
        <taxon>Actinomycetota</taxon>
        <taxon>Actinomycetes</taxon>
        <taxon>Kitasatosporales</taxon>
        <taxon>Streptomycetaceae</taxon>
        <taxon>Streptomyces</taxon>
    </lineage>
</organism>
<evidence type="ECO:0000313" key="1">
    <source>
        <dbReference type="EMBL" id="MEV4679836.1"/>
    </source>
</evidence>
<gene>
    <name evidence="1" type="ORF">AB0K36_03430</name>
</gene>
<comment type="caution">
    <text evidence="1">The sequence shown here is derived from an EMBL/GenBank/DDBJ whole genome shotgun (WGS) entry which is preliminary data.</text>
</comment>
<protein>
    <recommendedName>
        <fullName evidence="3">ABM domain-containing protein</fullName>
    </recommendedName>
</protein>
<sequence length="91" mass="10134">MTIAMMVDNPHGTQEIYDKVREQLGVEKPAGGIFHAAGPSPDGGWRVIEIWESEDDAKRFVQERLMPALQAAGASGPMPTPQFWPVYKYMT</sequence>
<dbReference type="RefSeq" id="WP_364587582.1">
    <property type="nucleotide sequence ID" value="NZ_JBFAQK010000002.1"/>
</dbReference>
<dbReference type="Proteomes" id="UP001552521">
    <property type="component" value="Unassembled WGS sequence"/>
</dbReference>
<accession>A0ABV3HMN5</accession>